<dbReference type="GO" id="GO:0009346">
    <property type="term" value="C:ATP-independent citrate lyase complex"/>
    <property type="evidence" value="ECO:0007669"/>
    <property type="project" value="InterPro"/>
</dbReference>
<dbReference type="InterPro" id="IPR037171">
    <property type="entry name" value="NagB/RpiA_transferase-like"/>
</dbReference>
<keyword evidence="1" id="KW-0456">Lyase</keyword>
<dbReference type="GO" id="GO:0006084">
    <property type="term" value="P:acetyl-CoA metabolic process"/>
    <property type="evidence" value="ECO:0007669"/>
    <property type="project" value="InterPro"/>
</dbReference>
<dbReference type="Gene3D" id="3.40.1080.10">
    <property type="entry name" value="Glutaconate Coenzyme A-transferase"/>
    <property type="match status" value="2"/>
</dbReference>
<dbReference type="AlphaFoldDB" id="A0A1G8L7B3"/>
<dbReference type="Proteomes" id="UP000199340">
    <property type="component" value="Unassembled WGS sequence"/>
</dbReference>
<dbReference type="RefSeq" id="WP_090028161.1">
    <property type="nucleotide sequence ID" value="NZ_FNEB01000003.1"/>
</dbReference>
<organism evidence="1 2">
    <name type="scientific">Lutimaribacter saemankumensis</name>
    <dbReference type="NCBI Taxonomy" id="490829"/>
    <lineage>
        <taxon>Bacteria</taxon>
        <taxon>Pseudomonadati</taxon>
        <taxon>Pseudomonadota</taxon>
        <taxon>Alphaproteobacteria</taxon>
        <taxon>Rhodobacterales</taxon>
        <taxon>Roseobacteraceae</taxon>
        <taxon>Lutimaribacter</taxon>
    </lineage>
</organism>
<dbReference type="SUPFAM" id="SSF100950">
    <property type="entry name" value="NagB/RpiA/CoA transferase-like"/>
    <property type="match status" value="2"/>
</dbReference>
<evidence type="ECO:0000313" key="1">
    <source>
        <dbReference type="EMBL" id="SDI51604.1"/>
    </source>
</evidence>
<keyword evidence="1" id="KW-0808">Transferase</keyword>
<dbReference type="InterPro" id="IPR006472">
    <property type="entry name" value="Citrate_lyase_asu"/>
</dbReference>
<keyword evidence="2" id="KW-1185">Reference proteome</keyword>
<evidence type="ECO:0000313" key="2">
    <source>
        <dbReference type="Proteomes" id="UP000199340"/>
    </source>
</evidence>
<reference evidence="1 2" key="1">
    <citation type="submission" date="2016-10" db="EMBL/GenBank/DDBJ databases">
        <authorList>
            <person name="de Groot N.N."/>
        </authorList>
    </citation>
    <scope>NUCLEOTIDE SEQUENCE [LARGE SCALE GENOMIC DNA]</scope>
    <source>
        <strain evidence="1 2">DSM 28010</strain>
    </source>
</reference>
<dbReference type="GO" id="GO:0008814">
    <property type="term" value="F:citrate CoA-transferase activity"/>
    <property type="evidence" value="ECO:0007669"/>
    <property type="project" value="InterPro"/>
</dbReference>
<accession>A0A1G8L7B3</accession>
<name>A0A1G8L7B3_9RHOB</name>
<dbReference type="PANTHER" id="PTHR40596">
    <property type="entry name" value="CITRATE LYASE ALPHA CHAIN"/>
    <property type="match status" value="1"/>
</dbReference>
<dbReference type="EMBL" id="FNEB01000003">
    <property type="protein sequence ID" value="SDI51604.1"/>
    <property type="molecule type" value="Genomic_DNA"/>
</dbReference>
<gene>
    <name evidence="1" type="ORF">SAMN05421850_103209</name>
</gene>
<proteinExistence type="predicted"/>
<sequence>MTDRLAGYGPVVPFGTAMPAWPTRPERRAAGLSFAPDLESALRAAGLQDGQSVSFHHHLRNGDGVLNATLDAAAGLGVGDLTLCPSSVFPVHAPLVGHMARGTVTGLRTGYVSGPVAQALGQGVLARPAVLTTHGGRARDVESGRTVPDVAVIAAAMADRAGNLTGLYGDEAFGPMGYAQPDAAHARHVIAVTDCLVDTLPVAPAIPGHQVDQIVVLPRIGAAAGIVSGTTQITQDPEGLRIADMAARLIAASGAMRDGLNFQTGAGAVSLAVAARLGSFMRDAGVTGGFACGGITAPLVDLHRAGLFPVLRDVQCFDLAGVESLRDDPGHSPMSASEYAHPDRADSVVGALDVVILGAAEVDLEFNVNVTTGSDGAILGGSGGHADCAAGADLTIIVTRRAARGSSRIVDRVTCRTTPGRDIDAVVTEAGIAINPARTELIDRARAAGLPVVSLDEMRRGLPLPETRGDQGPVVAVCEYRDGSVIDLVRGRDGG</sequence>
<dbReference type="PANTHER" id="PTHR40596:SF1">
    <property type="entry name" value="CITRATE LYASE ALPHA CHAIN"/>
    <property type="match status" value="1"/>
</dbReference>
<dbReference type="GO" id="GO:0016829">
    <property type="term" value="F:lyase activity"/>
    <property type="evidence" value="ECO:0007669"/>
    <property type="project" value="UniProtKB-KW"/>
</dbReference>
<protein>
    <submittedName>
        <fullName evidence="1">Citrate lyase subunit alpha / citrate CoA-transferase</fullName>
    </submittedName>
</protein>
<dbReference type="Pfam" id="PF04223">
    <property type="entry name" value="CitF"/>
    <property type="match status" value="1"/>
</dbReference>
<dbReference type="GO" id="GO:0005737">
    <property type="term" value="C:cytoplasm"/>
    <property type="evidence" value="ECO:0007669"/>
    <property type="project" value="InterPro"/>
</dbReference>
<dbReference type="OrthoDB" id="9767643at2"/>
<dbReference type="STRING" id="490829.SAMN05421850_103209"/>